<dbReference type="SUPFAM" id="SSF53098">
    <property type="entry name" value="Ribonuclease H-like"/>
    <property type="match status" value="1"/>
</dbReference>
<sequence length="268" mass="30140">MAQLKEDLAETYFCCVLSDGSTDSSVTEQEMVFLRKLVAIGCDGAAVMVGKRGGVVSLLQKEQEEMIVIHCFAHKLELALKDAVKKCPLYDKVVRVLLMGLYYLYHNSALNRSMLKRAFKAVLCERFNEKDVGVIKAARILDFTSWPCSENSSDFGDHNIQAVTDHFQNTLPGSGINAAEVEREWNALKVRMYDEMSLETINKLNLMELHRYYAATFPSIIAVFDLIATLPAASAEVERGFSQMKLVKTDHRSTLTEKQLNDLMAVKK</sequence>
<organism evidence="2 3">
    <name type="scientific">Synaphobranchus kaupii</name>
    <name type="common">Kaup's arrowtooth eel</name>
    <dbReference type="NCBI Taxonomy" id="118154"/>
    <lineage>
        <taxon>Eukaryota</taxon>
        <taxon>Metazoa</taxon>
        <taxon>Chordata</taxon>
        <taxon>Craniata</taxon>
        <taxon>Vertebrata</taxon>
        <taxon>Euteleostomi</taxon>
        <taxon>Actinopterygii</taxon>
        <taxon>Neopterygii</taxon>
        <taxon>Teleostei</taxon>
        <taxon>Anguilliformes</taxon>
        <taxon>Synaphobranchidae</taxon>
        <taxon>Synaphobranchus</taxon>
    </lineage>
</organism>
<dbReference type="Proteomes" id="UP001152622">
    <property type="component" value="Chromosome 22"/>
</dbReference>
<dbReference type="InterPro" id="IPR008906">
    <property type="entry name" value="HATC_C_dom"/>
</dbReference>
<dbReference type="OrthoDB" id="8930602at2759"/>
<dbReference type="InterPro" id="IPR012337">
    <property type="entry name" value="RNaseH-like_sf"/>
</dbReference>
<comment type="caution">
    <text evidence="2">The sequence shown here is derived from an EMBL/GenBank/DDBJ whole genome shotgun (WGS) entry which is preliminary data.</text>
</comment>
<evidence type="ECO:0000313" key="3">
    <source>
        <dbReference type="Proteomes" id="UP001152622"/>
    </source>
</evidence>
<name>A0A9Q1E7S8_SYNKA</name>
<dbReference type="PANTHER" id="PTHR46880">
    <property type="entry name" value="RAS-ASSOCIATING DOMAIN-CONTAINING PROTEIN"/>
    <property type="match status" value="1"/>
</dbReference>
<dbReference type="GO" id="GO:0046983">
    <property type="term" value="F:protein dimerization activity"/>
    <property type="evidence" value="ECO:0007669"/>
    <property type="project" value="InterPro"/>
</dbReference>
<proteinExistence type="predicted"/>
<dbReference type="PANTHER" id="PTHR46880:SF9">
    <property type="entry name" value="ZINC FINGER PROTEIN 862"/>
    <property type="match status" value="1"/>
</dbReference>
<keyword evidence="3" id="KW-1185">Reference proteome</keyword>
<evidence type="ECO:0000259" key="1">
    <source>
        <dbReference type="Pfam" id="PF05699"/>
    </source>
</evidence>
<dbReference type="EMBL" id="JAINUF010000022">
    <property type="protein sequence ID" value="KAJ8333771.1"/>
    <property type="molecule type" value="Genomic_DNA"/>
</dbReference>
<dbReference type="AlphaFoldDB" id="A0A9Q1E7S8"/>
<dbReference type="Pfam" id="PF05699">
    <property type="entry name" value="Dimer_Tnp_hAT"/>
    <property type="match status" value="1"/>
</dbReference>
<accession>A0A9Q1E7S8</accession>
<gene>
    <name evidence="2" type="ORF">SKAU_G00410900</name>
</gene>
<protein>
    <recommendedName>
        <fullName evidence="1">HAT C-terminal dimerisation domain-containing protein</fullName>
    </recommendedName>
</protein>
<evidence type="ECO:0000313" key="2">
    <source>
        <dbReference type="EMBL" id="KAJ8333771.1"/>
    </source>
</evidence>
<reference evidence="2" key="1">
    <citation type="journal article" date="2023" name="Science">
        <title>Genome structures resolve the early diversification of teleost fishes.</title>
        <authorList>
            <person name="Parey E."/>
            <person name="Louis A."/>
            <person name="Montfort J."/>
            <person name="Bouchez O."/>
            <person name="Roques C."/>
            <person name="Iampietro C."/>
            <person name="Lluch J."/>
            <person name="Castinel A."/>
            <person name="Donnadieu C."/>
            <person name="Desvignes T."/>
            <person name="Floi Bucao C."/>
            <person name="Jouanno E."/>
            <person name="Wen M."/>
            <person name="Mejri S."/>
            <person name="Dirks R."/>
            <person name="Jansen H."/>
            <person name="Henkel C."/>
            <person name="Chen W.J."/>
            <person name="Zahm M."/>
            <person name="Cabau C."/>
            <person name="Klopp C."/>
            <person name="Thompson A.W."/>
            <person name="Robinson-Rechavi M."/>
            <person name="Braasch I."/>
            <person name="Lecointre G."/>
            <person name="Bobe J."/>
            <person name="Postlethwait J.H."/>
            <person name="Berthelot C."/>
            <person name="Roest Crollius H."/>
            <person name="Guiguen Y."/>
        </authorList>
    </citation>
    <scope>NUCLEOTIDE SEQUENCE</scope>
    <source>
        <strain evidence="2">WJC10195</strain>
    </source>
</reference>
<feature type="domain" description="HAT C-terminal dimerisation" evidence="1">
    <location>
        <begin position="198"/>
        <end position="267"/>
    </location>
</feature>